<sequence length="121" mass="12998">MALLKTLACYVRDSASAPSTSTTEIAEADDYDIVEYANSVPYTSSGQRSGNKPLPLPSVTQQTSTLSRDPSSEASYEQISHSEATSPYDDDFDIEGHEANQGVGIVKAMDRAKSGDSDDER</sequence>
<dbReference type="Proteomes" id="UP001274830">
    <property type="component" value="Unassembled WGS sequence"/>
</dbReference>
<evidence type="ECO:0000256" key="1">
    <source>
        <dbReference type="SAM" id="MobiDB-lite"/>
    </source>
</evidence>
<feature type="region of interest" description="Disordered" evidence="1">
    <location>
        <begin position="41"/>
        <end position="121"/>
    </location>
</feature>
<reference evidence="2" key="1">
    <citation type="submission" date="2023-07" db="EMBL/GenBank/DDBJ databases">
        <title>Black Yeasts Isolated from many extreme environments.</title>
        <authorList>
            <person name="Coleine C."/>
            <person name="Stajich J.E."/>
            <person name="Selbmann L."/>
        </authorList>
    </citation>
    <scope>NUCLEOTIDE SEQUENCE</scope>
    <source>
        <strain evidence="2">CCFEE 5485</strain>
    </source>
</reference>
<feature type="compositionally biased region" description="Polar residues" evidence="1">
    <location>
        <begin position="58"/>
        <end position="85"/>
    </location>
</feature>
<feature type="compositionally biased region" description="Basic and acidic residues" evidence="1">
    <location>
        <begin position="108"/>
        <end position="121"/>
    </location>
</feature>
<comment type="caution">
    <text evidence="2">The sequence shown here is derived from an EMBL/GenBank/DDBJ whole genome shotgun (WGS) entry which is preliminary data.</text>
</comment>
<name>A0AAE0WLZ6_9PEZI</name>
<protein>
    <submittedName>
        <fullName evidence="2">Uncharacterized protein</fullName>
    </submittedName>
</protein>
<proteinExistence type="predicted"/>
<dbReference type="EMBL" id="JAUTXT010000021">
    <property type="protein sequence ID" value="KAK3674189.1"/>
    <property type="molecule type" value="Genomic_DNA"/>
</dbReference>
<accession>A0AAE0WLZ6</accession>
<evidence type="ECO:0000313" key="3">
    <source>
        <dbReference type="Proteomes" id="UP001274830"/>
    </source>
</evidence>
<feature type="compositionally biased region" description="Polar residues" evidence="1">
    <location>
        <begin position="41"/>
        <end position="50"/>
    </location>
</feature>
<gene>
    <name evidence="2" type="ORF">LTR78_006036</name>
</gene>
<organism evidence="2 3">
    <name type="scientific">Recurvomyces mirabilis</name>
    <dbReference type="NCBI Taxonomy" id="574656"/>
    <lineage>
        <taxon>Eukaryota</taxon>
        <taxon>Fungi</taxon>
        <taxon>Dikarya</taxon>
        <taxon>Ascomycota</taxon>
        <taxon>Pezizomycotina</taxon>
        <taxon>Dothideomycetes</taxon>
        <taxon>Dothideomycetidae</taxon>
        <taxon>Mycosphaerellales</taxon>
        <taxon>Teratosphaeriaceae</taxon>
        <taxon>Recurvomyces</taxon>
    </lineage>
</organism>
<evidence type="ECO:0000313" key="2">
    <source>
        <dbReference type="EMBL" id="KAK3674189.1"/>
    </source>
</evidence>
<dbReference type="AlphaFoldDB" id="A0AAE0WLZ6"/>
<keyword evidence="3" id="KW-1185">Reference proteome</keyword>